<dbReference type="GO" id="GO:0008932">
    <property type="term" value="F:lytic endotransglycosylase activity"/>
    <property type="evidence" value="ECO:0007669"/>
    <property type="project" value="UniProtKB-UniRule"/>
</dbReference>
<proteinExistence type="inferred from homology"/>
<keyword evidence="3 7" id="KW-1133">Transmembrane helix</keyword>
<dbReference type="GO" id="GO:0071555">
    <property type="term" value="P:cell wall organization"/>
    <property type="evidence" value="ECO:0007669"/>
    <property type="project" value="UniProtKB-KW"/>
</dbReference>
<sequence>MVRKSQRNNADRKNEAKREDNLANKIVKWLFAGLIAFVLLICLYGVFLITVGGIGNKDEVKVDVPVGASASSVASQLEDQNVIANASLFNLYQRIKGGQGVQAGTYTMHENMSMQSALKTLNAGSQSGEVYRLVIPEGTNLEGISQIVEENSDYTAEEFMEVATDEKFFQKMQSLYPDMLAEVAEKDDVRYKLEGYLFPATYEIGAGESIEEIIDKMVGQMNQVYNSHIDQVNQSDYSFHELLTLASLVEAEAPETADRQLIAGIFINRLNTGMPIQSDISISYALNEHRPYVTYEDTEVDSPYNLYQNPGLGPGPFNSPGLEAIEASLAPEPSDYLYFVADLQTGEVYYAETYEEHLALVDQYVSEENANM</sequence>
<reference evidence="8" key="1">
    <citation type="submission" date="2022-12" db="EMBL/GenBank/DDBJ databases">
        <title>Description and comparative metabolic analysis of Aerococcus sp. nov., isolated from the feces of a pig.</title>
        <authorList>
            <person name="Chang Y.-H."/>
        </authorList>
    </citation>
    <scope>NUCLEOTIDE SEQUENCE</scope>
    <source>
        <strain evidence="8">YH-aer222</strain>
    </source>
</reference>
<evidence type="ECO:0000256" key="7">
    <source>
        <dbReference type="HAMAP-Rule" id="MF_02065"/>
    </source>
</evidence>
<dbReference type="Gene3D" id="3.30.160.60">
    <property type="entry name" value="Classic Zinc Finger"/>
    <property type="match status" value="1"/>
</dbReference>
<comment type="function">
    <text evidence="7">Functions as a peptidoglycan terminase that cleaves nascent peptidoglycan strands endolytically to terminate their elongation.</text>
</comment>
<evidence type="ECO:0000256" key="2">
    <source>
        <dbReference type="ARBA" id="ARBA00022692"/>
    </source>
</evidence>
<evidence type="ECO:0000313" key="9">
    <source>
        <dbReference type="Proteomes" id="UP001146670"/>
    </source>
</evidence>
<comment type="caution">
    <text evidence="8">The sequence shown here is derived from an EMBL/GenBank/DDBJ whole genome shotgun (WGS) entry which is preliminary data.</text>
</comment>
<protein>
    <recommendedName>
        <fullName evidence="7">Endolytic murein transglycosylase</fullName>
        <ecNumber evidence="7">4.2.2.29</ecNumber>
    </recommendedName>
    <alternativeName>
        <fullName evidence="7">Peptidoglycan lytic transglycosylase</fullName>
    </alternativeName>
    <alternativeName>
        <fullName evidence="7">Peptidoglycan polymerization terminase</fullName>
    </alternativeName>
</protein>
<organism evidence="8 9">
    <name type="scientific">Aerococcus kribbianus</name>
    <dbReference type="NCBI Taxonomy" id="2999064"/>
    <lineage>
        <taxon>Bacteria</taxon>
        <taxon>Bacillati</taxon>
        <taxon>Bacillota</taxon>
        <taxon>Bacilli</taxon>
        <taxon>Lactobacillales</taxon>
        <taxon>Aerococcaceae</taxon>
        <taxon>Aerococcus</taxon>
    </lineage>
</organism>
<evidence type="ECO:0000313" key="8">
    <source>
        <dbReference type="EMBL" id="MCZ0724991.1"/>
    </source>
</evidence>
<dbReference type="PANTHER" id="PTHR30518:SF2">
    <property type="entry name" value="ENDOLYTIC MUREIN TRANSGLYCOSYLASE"/>
    <property type="match status" value="1"/>
</dbReference>
<accession>A0A9X3JEK5</accession>
<dbReference type="AlphaFoldDB" id="A0A9X3JEK5"/>
<dbReference type="GO" id="GO:0009252">
    <property type="term" value="P:peptidoglycan biosynthetic process"/>
    <property type="evidence" value="ECO:0007669"/>
    <property type="project" value="UniProtKB-UniRule"/>
</dbReference>
<dbReference type="Proteomes" id="UP001146670">
    <property type="component" value="Unassembled WGS sequence"/>
</dbReference>
<evidence type="ECO:0000256" key="5">
    <source>
        <dbReference type="ARBA" id="ARBA00023239"/>
    </source>
</evidence>
<evidence type="ECO:0000256" key="4">
    <source>
        <dbReference type="ARBA" id="ARBA00023136"/>
    </source>
</evidence>
<feature type="site" description="Important for catalytic activity" evidence="7">
    <location>
        <position position="252"/>
    </location>
</feature>
<keyword evidence="6 7" id="KW-0961">Cell wall biogenesis/degradation</keyword>
<comment type="similarity">
    <text evidence="7">Belongs to the transglycosylase MltG family.</text>
</comment>
<keyword evidence="9" id="KW-1185">Reference proteome</keyword>
<evidence type="ECO:0000256" key="6">
    <source>
        <dbReference type="ARBA" id="ARBA00023316"/>
    </source>
</evidence>
<keyword evidence="1 7" id="KW-1003">Cell membrane</keyword>
<dbReference type="EC" id="4.2.2.29" evidence="7"/>
<dbReference type="RefSeq" id="WP_268751316.1">
    <property type="nucleotide sequence ID" value="NZ_JAPRFQ010000001.1"/>
</dbReference>
<dbReference type="InterPro" id="IPR003770">
    <property type="entry name" value="MLTG-like"/>
</dbReference>
<dbReference type="PANTHER" id="PTHR30518">
    <property type="entry name" value="ENDOLYTIC MUREIN TRANSGLYCOSYLASE"/>
    <property type="match status" value="1"/>
</dbReference>
<dbReference type="GO" id="GO:0005886">
    <property type="term" value="C:plasma membrane"/>
    <property type="evidence" value="ECO:0007669"/>
    <property type="project" value="UniProtKB-SubCell"/>
</dbReference>
<feature type="transmembrane region" description="Helical" evidence="7">
    <location>
        <begin position="26"/>
        <end position="49"/>
    </location>
</feature>
<comment type="catalytic activity">
    <reaction evidence="7">
        <text>a peptidoglycan chain = a peptidoglycan chain with N-acetyl-1,6-anhydromuramyl-[peptide] at the reducing end + a peptidoglycan chain with N-acetylglucosamine at the non-reducing end.</text>
        <dbReference type="EC" id="4.2.2.29"/>
    </reaction>
</comment>
<evidence type="ECO:0000256" key="1">
    <source>
        <dbReference type="ARBA" id="ARBA00022475"/>
    </source>
</evidence>
<evidence type="ECO:0000256" key="3">
    <source>
        <dbReference type="ARBA" id="ARBA00022989"/>
    </source>
</evidence>
<keyword evidence="2 7" id="KW-0812">Transmembrane</keyword>
<dbReference type="HAMAP" id="MF_02065">
    <property type="entry name" value="MltG"/>
    <property type="match status" value="1"/>
</dbReference>
<dbReference type="Gene3D" id="3.30.1490.480">
    <property type="entry name" value="Endolytic murein transglycosylase"/>
    <property type="match status" value="1"/>
</dbReference>
<dbReference type="Pfam" id="PF02618">
    <property type="entry name" value="YceG"/>
    <property type="match status" value="1"/>
</dbReference>
<name>A0A9X3JEK5_9LACT</name>
<gene>
    <name evidence="7 8" type="primary">mltG</name>
    <name evidence="8" type="ORF">OW157_00230</name>
</gene>
<keyword evidence="4 7" id="KW-0472">Membrane</keyword>
<dbReference type="CDD" id="cd08010">
    <property type="entry name" value="MltG_like"/>
    <property type="match status" value="1"/>
</dbReference>
<keyword evidence="5 7" id="KW-0456">Lyase</keyword>
<dbReference type="NCBIfam" id="TIGR00247">
    <property type="entry name" value="endolytic transglycosylase MltG"/>
    <property type="match status" value="1"/>
</dbReference>
<dbReference type="EMBL" id="JAPRFR010000001">
    <property type="protein sequence ID" value="MCZ0724991.1"/>
    <property type="molecule type" value="Genomic_DNA"/>
</dbReference>
<comment type="subcellular location">
    <subcellularLocation>
        <location evidence="7">Cell membrane</location>
        <topology evidence="7">Single-pass membrane protein</topology>
    </subcellularLocation>
</comment>